<dbReference type="NCBIfam" id="TIGR00229">
    <property type="entry name" value="sensory_box"/>
    <property type="match status" value="1"/>
</dbReference>
<dbReference type="SUPFAM" id="SSF47384">
    <property type="entry name" value="Homodimeric domain of signal transducing histidine kinase"/>
    <property type="match status" value="1"/>
</dbReference>
<dbReference type="SMART" id="SM00388">
    <property type="entry name" value="HisKA"/>
    <property type="match status" value="1"/>
</dbReference>
<feature type="domain" description="PAS" evidence="8">
    <location>
        <begin position="58"/>
        <end position="128"/>
    </location>
</feature>
<accession>A0ABR8CW52</accession>
<dbReference type="EC" id="2.7.13.3" evidence="2"/>
<keyword evidence="4" id="KW-0808">Transferase</keyword>
<comment type="catalytic activity">
    <reaction evidence="1">
        <text>ATP + protein L-histidine = ADP + protein N-phospho-L-histidine.</text>
        <dbReference type="EC" id="2.7.13.3"/>
    </reaction>
</comment>
<sequence>MSLNQRSSTMGGTPSLWHQTHTPQNIVLKTPVYLELTPESTPHLELSTAETLHRAEEELRWYRMLYENTPSIYFSLDTTGLILSVNRFGAAFLGYTPEQLRQQPISQLFAQSDQERLSDTLRSLLKTTSPNAVNYGHFQLNYPANGMKSVKVILRLIPDGEQYPVKKPMIIMMCEGITALDQVEKSEEDFHHLVNNLADLEVSEEAAKTQLAERESLSHLKDEFLSTVSHELRTPLTNMKMAIQMLGIALHREQNLLWETTQPIAEPSKVACYFNILENECDREINLINNFLELQRLNTNAKPWVLETIQLPSWLWRVVEQFKSRNFYICKQKLHISVTPSLPPLVCNPSSLERILIELLTNACKFSPPDGEITIAAQLESQKIVFQVINSGVEIPKSELPRIFDKFYRIPSNDPWKQGGTGLGLALVQKLIQQLGGTIKVESGSNRTCFSIQLVLHQPKIIG</sequence>
<dbReference type="GO" id="GO:0016301">
    <property type="term" value="F:kinase activity"/>
    <property type="evidence" value="ECO:0007669"/>
    <property type="project" value="UniProtKB-KW"/>
</dbReference>
<gene>
    <name evidence="9" type="ORF">H6G18_20940</name>
</gene>
<keyword evidence="6" id="KW-0902">Two-component regulatory system</keyword>
<dbReference type="CDD" id="cd00082">
    <property type="entry name" value="HisKA"/>
    <property type="match status" value="1"/>
</dbReference>
<dbReference type="PROSITE" id="PS50109">
    <property type="entry name" value="HIS_KIN"/>
    <property type="match status" value="1"/>
</dbReference>
<feature type="domain" description="Histidine kinase" evidence="7">
    <location>
        <begin position="227"/>
        <end position="458"/>
    </location>
</feature>
<reference evidence="9 10" key="1">
    <citation type="journal article" date="2020" name="ISME J.">
        <title>Comparative genomics reveals insights into cyanobacterial evolution and habitat adaptation.</title>
        <authorList>
            <person name="Chen M.Y."/>
            <person name="Teng W.K."/>
            <person name="Zhao L."/>
            <person name="Hu C.X."/>
            <person name="Zhou Y.K."/>
            <person name="Han B.P."/>
            <person name="Song L.R."/>
            <person name="Shu W.S."/>
        </authorList>
    </citation>
    <scope>NUCLEOTIDE SEQUENCE [LARGE SCALE GENOMIC DNA]</scope>
    <source>
        <strain evidence="9 10">FACHB-260</strain>
    </source>
</reference>
<dbReference type="InterPro" id="IPR003594">
    <property type="entry name" value="HATPase_dom"/>
</dbReference>
<evidence type="ECO:0000259" key="7">
    <source>
        <dbReference type="PROSITE" id="PS50109"/>
    </source>
</evidence>
<dbReference type="SUPFAM" id="SSF55874">
    <property type="entry name" value="ATPase domain of HSP90 chaperone/DNA topoisomerase II/histidine kinase"/>
    <property type="match status" value="1"/>
</dbReference>
<dbReference type="SMART" id="SM00387">
    <property type="entry name" value="HATPase_c"/>
    <property type="match status" value="1"/>
</dbReference>
<dbReference type="InterPro" id="IPR005467">
    <property type="entry name" value="His_kinase_dom"/>
</dbReference>
<organism evidence="9 10">
    <name type="scientific">Anabaena subtropica FACHB-260</name>
    <dbReference type="NCBI Taxonomy" id="2692884"/>
    <lineage>
        <taxon>Bacteria</taxon>
        <taxon>Bacillati</taxon>
        <taxon>Cyanobacteriota</taxon>
        <taxon>Cyanophyceae</taxon>
        <taxon>Nostocales</taxon>
        <taxon>Nostocaceae</taxon>
        <taxon>Anabaena</taxon>
    </lineage>
</organism>
<dbReference type="InterPro" id="IPR036890">
    <property type="entry name" value="HATPase_C_sf"/>
</dbReference>
<dbReference type="Proteomes" id="UP000607281">
    <property type="component" value="Unassembled WGS sequence"/>
</dbReference>
<keyword evidence="3" id="KW-0597">Phosphoprotein</keyword>
<dbReference type="InterPro" id="IPR004358">
    <property type="entry name" value="Sig_transdc_His_kin-like_C"/>
</dbReference>
<dbReference type="InterPro" id="IPR000014">
    <property type="entry name" value="PAS"/>
</dbReference>
<evidence type="ECO:0000256" key="6">
    <source>
        <dbReference type="ARBA" id="ARBA00023012"/>
    </source>
</evidence>
<dbReference type="Pfam" id="PF02518">
    <property type="entry name" value="HATPase_c"/>
    <property type="match status" value="1"/>
</dbReference>
<dbReference type="Gene3D" id="3.30.450.20">
    <property type="entry name" value="PAS domain"/>
    <property type="match status" value="1"/>
</dbReference>
<evidence type="ECO:0000256" key="5">
    <source>
        <dbReference type="ARBA" id="ARBA00022777"/>
    </source>
</evidence>
<dbReference type="SMART" id="SM00091">
    <property type="entry name" value="PAS"/>
    <property type="match status" value="1"/>
</dbReference>
<keyword evidence="10" id="KW-1185">Reference proteome</keyword>
<dbReference type="Gene3D" id="1.10.287.130">
    <property type="match status" value="1"/>
</dbReference>
<dbReference type="Pfam" id="PF00989">
    <property type="entry name" value="PAS"/>
    <property type="match status" value="1"/>
</dbReference>
<dbReference type="PANTHER" id="PTHR43711:SF26">
    <property type="entry name" value="SENSOR HISTIDINE KINASE RCSC"/>
    <property type="match status" value="1"/>
</dbReference>
<comment type="caution">
    <text evidence="9">The sequence shown here is derived from an EMBL/GenBank/DDBJ whole genome shotgun (WGS) entry which is preliminary data.</text>
</comment>
<dbReference type="RefSeq" id="WP_190409009.1">
    <property type="nucleotide sequence ID" value="NZ_JACJRF010000048.1"/>
</dbReference>
<dbReference type="InterPro" id="IPR036097">
    <property type="entry name" value="HisK_dim/P_sf"/>
</dbReference>
<evidence type="ECO:0000313" key="10">
    <source>
        <dbReference type="Proteomes" id="UP000607281"/>
    </source>
</evidence>
<dbReference type="Gene3D" id="3.30.565.10">
    <property type="entry name" value="Histidine kinase-like ATPase, C-terminal domain"/>
    <property type="match status" value="1"/>
</dbReference>
<dbReference type="Pfam" id="PF00512">
    <property type="entry name" value="HisKA"/>
    <property type="match status" value="1"/>
</dbReference>
<dbReference type="InterPro" id="IPR035965">
    <property type="entry name" value="PAS-like_dom_sf"/>
</dbReference>
<evidence type="ECO:0000256" key="3">
    <source>
        <dbReference type="ARBA" id="ARBA00022553"/>
    </source>
</evidence>
<evidence type="ECO:0000256" key="4">
    <source>
        <dbReference type="ARBA" id="ARBA00022679"/>
    </source>
</evidence>
<evidence type="ECO:0000259" key="8">
    <source>
        <dbReference type="PROSITE" id="PS50112"/>
    </source>
</evidence>
<evidence type="ECO:0000313" key="9">
    <source>
        <dbReference type="EMBL" id="MBD2346593.1"/>
    </source>
</evidence>
<dbReference type="CDD" id="cd00130">
    <property type="entry name" value="PAS"/>
    <property type="match status" value="1"/>
</dbReference>
<dbReference type="InterPro" id="IPR050736">
    <property type="entry name" value="Sensor_HK_Regulatory"/>
</dbReference>
<keyword evidence="5 9" id="KW-0418">Kinase</keyword>
<proteinExistence type="predicted"/>
<dbReference type="PANTHER" id="PTHR43711">
    <property type="entry name" value="TWO-COMPONENT HISTIDINE KINASE"/>
    <property type="match status" value="1"/>
</dbReference>
<dbReference type="InterPro" id="IPR003661">
    <property type="entry name" value="HisK_dim/P_dom"/>
</dbReference>
<name>A0ABR8CW52_9NOST</name>
<evidence type="ECO:0000256" key="2">
    <source>
        <dbReference type="ARBA" id="ARBA00012438"/>
    </source>
</evidence>
<dbReference type="PRINTS" id="PR00344">
    <property type="entry name" value="BCTRLSENSOR"/>
</dbReference>
<protein>
    <recommendedName>
        <fullName evidence="2">histidine kinase</fullName>
        <ecNumber evidence="2">2.7.13.3</ecNumber>
    </recommendedName>
</protein>
<dbReference type="PROSITE" id="PS50112">
    <property type="entry name" value="PAS"/>
    <property type="match status" value="1"/>
</dbReference>
<dbReference type="InterPro" id="IPR013767">
    <property type="entry name" value="PAS_fold"/>
</dbReference>
<evidence type="ECO:0000256" key="1">
    <source>
        <dbReference type="ARBA" id="ARBA00000085"/>
    </source>
</evidence>
<dbReference type="EMBL" id="JACJRF010000048">
    <property type="protein sequence ID" value="MBD2346593.1"/>
    <property type="molecule type" value="Genomic_DNA"/>
</dbReference>
<dbReference type="SUPFAM" id="SSF55785">
    <property type="entry name" value="PYP-like sensor domain (PAS domain)"/>
    <property type="match status" value="1"/>
</dbReference>